<dbReference type="EMBL" id="BFAV01000126">
    <property type="protein sequence ID" value="GBF34055.1"/>
    <property type="molecule type" value="Genomic_DNA"/>
</dbReference>
<feature type="transmembrane region" description="Helical" evidence="7">
    <location>
        <begin position="92"/>
        <end position="116"/>
    </location>
</feature>
<dbReference type="CDD" id="cd06261">
    <property type="entry name" value="TM_PBP2"/>
    <property type="match status" value="1"/>
</dbReference>
<dbReference type="PANTHER" id="PTHR30151:SF20">
    <property type="entry name" value="ABC TRANSPORTER PERMEASE PROTEIN HI_0355-RELATED"/>
    <property type="match status" value="1"/>
</dbReference>
<dbReference type="GO" id="GO:0005886">
    <property type="term" value="C:plasma membrane"/>
    <property type="evidence" value="ECO:0007669"/>
    <property type="project" value="UniProtKB-SubCell"/>
</dbReference>
<dbReference type="PROSITE" id="PS50928">
    <property type="entry name" value="ABC_TM1"/>
    <property type="match status" value="1"/>
</dbReference>
<feature type="transmembrane region" description="Helical" evidence="7">
    <location>
        <begin position="60"/>
        <end position="80"/>
    </location>
</feature>
<dbReference type="PANTHER" id="PTHR30151">
    <property type="entry name" value="ALKANE SULFONATE ABC TRANSPORTER-RELATED, MEMBRANE SUBUNIT"/>
    <property type="match status" value="1"/>
</dbReference>
<evidence type="ECO:0000256" key="4">
    <source>
        <dbReference type="ARBA" id="ARBA00022692"/>
    </source>
</evidence>
<dbReference type="InterPro" id="IPR000515">
    <property type="entry name" value="MetI-like"/>
</dbReference>
<keyword evidence="5 7" id="KW-1133">Transmembrane helix</keyword>
<dbReference type="GO" id="GO:0055085">
    <property type="term" value="P:transmembrane transport"/>
    <property type="evidence" value="ECO:0007669"/>
    <property type="project" value="InterPro"/>
</dbReference>
<evidence type="ECO:0000313" key="10">
    <source>
        <dbReference type="Proteomes" id="UP000239549"/>
    </source>
</evidence>
<evidence type="ECO:0000256" key="1">
    <source>
        <dbReference type="ARBA" id="ARBA00004651"/>
    </source>
</evidence>
<dbReference type="SUPFAM" id="SSF161098">
    <property type="entry name" value="MetI-like"/>
    <property type="match status" value="1"/>
</dbReference>
<keyword evidence="10" id="KW-1185">Reference proteome</keyword>
<dbReference type="OrthoDB" id="9804353at2"/>
<organism evidence="9 10">
    <name type="scientific">Desulfocucumis palustris</name>
    <dbReference type="NCBI Taxonomy" id="1898651"/>
    <lineage>
        <taxon>Bacteria</taxon>
        <taxon>Bacillati</taxon>
        <taxon>Bacillota</taxon>
        <taxon>Clostridia</taxon>
        <taxon>Eubacteriales</taxon>
        <taxon>Desulfocucumaceae</taxon>
        <taxon>Desulfocucumis</taxon>
    </lineage>
</organism>
<sequence length="256" mass="27573">MSRNKNAAAPVLFILAGIAVWQGAVTFSGIQPWLLPSPLKVMATLWEMLPLLAKHSGSTLLAAVSGLLAAVLLALCLAAVMDLSPWFKQGLYPLLVLSQTVPIISVAPLFLIWFGLGLFPKIVVVALVCFFPVAVSTVAGMESADPAMVNLLKVMGSSRWQIIRLVRLPAALPSFFAGLKIAGTYAVMGAVIGEWLGASSGLGVYMTRASHSYQLDRVFAAIFVISLVSLLLFLLITLLARLAMPWYYKERNNDNV</sequence>
<name>A0A2L2XCU9_9FIRM</name>
<gene>
    <name evidence="9" type="ORF">DCCM_3166</name>
</gene>
<evidence type="ECO:0000256" key="2">
    <source>
        <dbReference type="ARBA" id="ARBA00022448"/>
    </source>
</evidence>
<evidence type="ECO:0000313" key="9">
    <source>
        <dbReference type="EMBL" id="GBF34055.1"/>
    </source>
</evidence>
<feature type="transmembrane region" description="Helical" evidence="7">
    <location>
        <begin position="162"/>
        <end position="179"/>
    </location>
</feature>
<dbReference type="Gene3D" id="1.10.3720.10">
    <property type="entry name" value="MetI-like"/>
    <property type="match status" value="1"/>
</dbReference>
<protein>
    <submittedName>
        <fullName evidence="9">Hydroxymethylpyrimidine ABC transporter, transmembrane component</fullName>
    </submittedName>
</protein>
<accession>A0A2L2XCU9</accession>
<dbReference type="RefSeq" id="WP_104372357.1">
    <property type="nucleotide sequence ID" value="NZ_BFAV01000126.1"/>
</dbReference>
<comment type="similarity">
    <text evidence="7">Belongs to the binding-protein-dependent transport system permease family.</text>
</comment>
<keyword evidence="6 7" id="KW-0472">Membrane</keyword>
<evidence type="ECO:0000256" key="5">
    <source>
        <dbReference type="ARBA" id="ARBA00022989"/>
    </source>
</evidence>
<proteinExistence type="inferred from homology"/>
<keyword evidence="4 7" id="KW-0812">Transmembrane</keyword>
<feature type="domain" description="ABC transmembrane type-1" evidence="8">
    <location>
        <begin position="56"/>
        <end position="240"/>
    </location>
</feature>
<evidence type="ECO:0000256" key="7">
    <source>
        <dbReference type="RuleBase" id="RU363032"/>
    </source>
</evidence>
<keyword evidence="3" id="KW-1003">Cell membrane</keyword>
<evidence type="ECO:0000256" key="6">
    <source>
        <dbReference type="ARBA" id="ARBA00023136"/>
    </source>
</evidence>
<dbReference type="InterPro" id="IPR035906">
    <property type="entry name" value="MetI-like_sf"/>
</dbReference>
<dbReference type="Pfam" id="PF00528">
    <property type="entry name" value="BPD_transp_1"/>
    <property type="match status" value="1"/>
</dbReference>
<feature type="transmembrane region" description="Helical" evidence="7">
    <location>
        <begin position="122"/>
        <end position="141"/>
    </location>
</feature>
<dbReference type="AlphaFoldDB" id="A0A2L2XCU9"/>
<dbReference type="Proteomes" id="UP000239549">
    <property type="component" value="Unassembled WGS sequence"/>
</dbReference>
<feature type="transmembrane region" description="Helical" evidence="7">
    <location>
        <begin position="218"/>
        <end position="240"/>
    </location>
</feature>
<reference evidence="10" key="1">
    <citation type="submission" date="2018-02" db="EMBL/GenBank/DDBJ databases">
        <title>Genome sequence of Desulfocucumis palustris strain NAW-5.</title>
        <authorList>
            <person name="Watanabe M."/>
            <person name="Kojima H."/>
            <person name="Fukui M."/>
        </authorList>
    </citation>
    <scope>NUCLEOTIDE SEQUENCE [LARGE SCALE GENOMIC DNA]</scope>
    <source>
        <strain evidence="10">NAW-5</strain>
    </source>
</reference>
<comment type="caution">
    <text evidence="9">The sequence shown here is derived from an EMBL/GenBank/DDBJ whole genome shotgun (WGS) entry which is preliminary data.</text>
</comment>
<evidence type="ECO:0000259" key="8">
    <source>
        <dbReference type="PROSITE" id="PS50928"/>
    </source>
</evidence>
<keyword evidence="2 7" id="KW-0813">Transport</keyword>
<evidence type="ECO:0000256" key="3">
    <source>
        <dbReference type="ARBA" id="ARBA00022475"/>
    </source>
</evidence>
<comment type="subcellular location">
    <subcellularLocation>
        <location evidence="1 7">Cell membrane</location>
        <topology evidence="1 7">Multi-pass membrane protein</topology>
    </subcellularLocation>
</comment>